<dbReference type="Proteomes" id="UP000735302">
    <property type="component" value="Unassembled WGS sequence"/>
</dbReference>
<dbReference type="InterPro" id="IPR012337">
    <property type="entry name" value="RNaseH-like_sf"/>
</dbReference>
<feature type="domain" description="Integrase zinc-binding" evidence="1">
    <location>
        <begin position="74"/>
        <end position="126"/>
    </location>
</feature>
<comment type="caution">
    <text evidence="2">The sequence shown here is derived from an EMBL/GenBank/DDBJ whole genome shotgun (WGS) entry which is preliminary data.</text>
</comment>
<dbReference type="InterPro" id="IPR050951">
    <property type="entry name" value="Retrovirus_Pol_polyprotein"/>
</dbReference>
<dbReference type="Pfam" id="PF17921">
    <property type="entry name" value="Integrase_H2C2"/>
    <property type="match status" value="1"/>
</dbReference>
<evidence type="ECO:0000313" key="2">
    <source>
        <dbReference type="EMBL" id="GFO27149.1"/>
    </source>
</evidence>
<dbReference type="InterPro" id="IPR036397">
    <property type="entry name" value="RNaseH_sf"/>
</dbReference>
<dbReference type="Gene3D" id="1.10.340.70">
    <property type="match status" value="1"/>
</dbReference>
<reference evidence="2 3" key="1">
    <citation type="journal article" date="2021" name="Elife">
        <title>Chloroplast acquisition without the gene transfer in kleptoplastic sea slugs, Plakobranchus ocellatus.</title>
        <authorList>
            <person name="Maeda T."/>
            <person name="Takahashi S."/>
            <person name="Yoshida T."/>
            <person name="Shimamura S."/>
            <person name="Takaki Y."/>
            <person name="Nagai Y."/>
            <person name="Toyoda A."/>
            <person name="Suzuki Y."/>
            <person name="Arimoto A."/>
            <person name="Ishii H."/>
            <person name="Satoh N."/>
            <person name="Nishiyama T."/>
            <person name="Hasebe M."/>
            <person name="Maruyama T."/>
            <person name="Minagawa J."/>
            <person name="Obokata J."/>
            <person name="Shigenobu S."/>
        </authorList>
    </citation>
    <scope>NUCLEOTIDE SEQUENCE [LARGE SCALE GENOMIC DNA]</scope>
</reference>
<dbReference type="InterPro" id="IPR041588">
    <property type="entry name" value="Integrase_H2C2"/>
</dbReference>
<dbReference type="EMBL" id="BLXT01005884">
    <property type="protein sequence ID" value="GFO27149.1"/>
    <property type="molecule type" value="Genomic_DNA"/>
</dbReference>
<dbReference type="PANTHER" id="PTHR37984:SF9">
    <property type="entry name" value="INTEGRASE CATALYTIC DOMAIN-CONTAINING PROTEIN"/>
    <property type="match status" value="1"/>
</dbReference>
<organism evidence="2 3">
    <name type="scientific">Plakobranchus ocellatus</name>
    <dbReference type="NCBI Taxonomy" id="259542"/>
    <lineage>
        <taxon>Eukaryota</taxon>
        <taxon>Metazoa</taxon>
        <taxon>Spiralia</taxon>
        <taxon>Lophotrochozoa</taxon>
        <taxon>Mollusca</taxon>
        <taxon>Gastropoda</taxon>
        <taxon>Heterobranchia</taxon>
        <taxon>Euthyneura</taxon>
        <taxon>Panpulmonata</taxon>
        <taxon>Sacoglossa</taxon>
        <taxon>Placobranchoidea</taxon>
        <taxon>Plakobranchidae</taxon>
        <taxon>Plakobranchus</taxon>
    </lineage>
</organism>
<accession>A0AAV4C8V9</accession>
<proteinExistence type="predicted"/>
<evidence type="ECO:0000313" key="3">
    <source>
        <dbReference type="Proteomes" id="UP000735302"/>
    </source>
</evidence>
<dbReference type="AlphaFoldDB" id="A0AAV4C8V9"/>
<sequence length="244" mass="28029">MRLLRINFEAVHVSKKSSAVADALSRQSVAHTAADEEMETESYAVSTQLQAYQKVQGELPLIDGLLVYRKRISVPANQRQHILGKLHESHQENHKCQERALLSVSWPGLPRDLKDYINKRRECEENGRAQRNEPLCLTELHERPWQKLGADILTHQEKSETVTGKFRDIFKTHGIPDIIVSDYQPFLCRQFRDFAEKFSFTQQASAQAESAVKIAKRILILTEPDIELLNYRATAHSRTRGQSR</sequence>
<keyword evidence="3" id="KW-1185">Reference proteome</keyword>
<protein>
    <submittedName>
        <fullName evidence="2">Transposon ty3-i Gag-Pol polyprotein</fullName>
    </submittedName>
</protein>
<dbReference type="PANTHER" id="PTHR37984">
    <property type="entry name" value="PROTEIN CBG26694"/>
    <property type="match status" value="1"/>
</dbReference>
<dbReference type="SUPFAM" id="SSF53098">
    <property type="entry name" value="Ribonuclease H-like"/>
    <property type="match status" value="1"/>
</dbReference>
<dbReference type="GO" id="GO:0003676">
    <property type="term" value="F:nucleic acid binding"/>
    <property type="evidence" value="ECO:0007669"/>
    <property type="project" value="InterPro"/>
</dbReference>
<name>A0AAV4C8V9_9GAST</name>
<gene>
    <name evidence="2" type="ORF">PoB_005365400</name>
</gene>
<dbReference type="Gene3D" id="3.30.420.10">
    <property type="entry name" value="Ribonuclease H-like superfamily/Ribonuclease H"/>
    <property type="match status" value="1"/>
</dbReference>
<evidence type="ECO:0000259" key="1">
    <source>
        <dbReference type="Pfam" id="PF17921"/>
    </source>
</evidence>